<dbReference type="InterPro" id="IPR006127">
    <property type="entry name" value="ZnuA-like"/>
</dbReference>
<organism evidence="5 6">
    <name type="scientific">Corynebacterium segmentosum</name>
    <dbReference type="NCBI Taxonomy" id="43990"/>
    <lineage>
        <taxon>Bacteria</taxon>
        <taxon>Bacillati</taxon>
        <taxon>Actinomycetota</taxon>
        <taxon>Actinomycetes</taxon>
        <taxon>Mycobacteriales</taxon>
        <taxon>Corynebacteriaceae</taxon>
        <taxon>Corynebacterium</taxon>
    </lineage>
</organism>
<dbReference type="Gene3D" id="3.40.50.1980">
    <property type="entry name" value="Nitrogenase molybdenum iron protein domain"/>
    <property type="match status" value="1"/>
</dbReference>
<evidence type="ECO:0000256" key="4">
    <source>
        <dbReference type="ARBA" id="ARBA00022729"/>
    </source>
</evidence>
<dbReference type="Proteomes" id="UP000280707">
    <property type="component" value="Chromosome"/>
</dbReference>
<dbReference type="Pfam" id="PF01297">
    <property type="entry name" value="ZnuA"/>
    <property type="match status" value="1"/>
</dbReference>
<protein>
    <submittedName>
        <fullName evidence="5">ABC transporter, solute-binding protein</fullName>
    </submittedName>
</protein>
<comment type="subcellular location">
    <subcellularLocation>
        <location evidence="1">Cell envelope</location>
    </subcellularLocation>
</comment>
<dbReference type="InterPro" id="IPR050492">
    <property type="entry name" value="Bact_metal-bind_prot9"/>
</dbReference>
<evidence type="ECO:0000256" key="2">
    <source>
        <dbReference type="ARBA" id="ARBA00022448"/>
    </source>
</evidence>
<evidence type="ECO:0000256" key="3">
    <source>
        <dbReference type="ARBA" id="ARBA00022723"/>
    </source>
</evidence>
<dbReference type="RefSeq" id="WP_126319776.1">
    <property type="nucleotide sequence ID" value="NZ_LR134408.1"/>
</dbReference>
<gene>
    <name evidence="5" type="primary">ssaB</name>
    <name evidence="5" type="ORF">NCTC934_01930</name>
</gene>
<keyword evidence="4" id="KW-0732">Signal</keyword>
<proteinExistence type="predicted"/>
<name>A0ABY6TFJ9_9CORY</name>
<evidence type="ECO:0000313" key="5">
    <source>
        <dbReference type="EMBL" id="VEH73613.1"/>
    </source>
</evidence>
<keyword evidence="6" id="KW-1185">Reference proteome</keyword>
<dbReference type="EMBL" id="LR134408">
    <property type="protein sequence ID" value="VEH73613.1"/>
    <property type="molecule type" value="Genomic_DNA"/>
</dbReference>
<keyword evidence="3" id="KW-0479">Metal-binding</keyword>
<evidence type="ECO:0000256" key="1">
    <source>
        <dbReference type="ARBA" id="ARBA00004196"/>
    </source>
</evidence>
<dbReference type="PANTHER" id="PTHR42953:SF1">
    <property type="entry name" value="METAL-BINDING PROTEIN HI_0362-RELATED"/>
    <property type="match status" value="1"/>
</dbReference>
<dbReference type="PANTHER" id="PTHR42953">
    <property type="entry name" value="HIGH-AFFINITY ZINC UPTAKE SYSTEM PROTEIN ZNUA-RELATED"/>
    <property type="match status" value="1"/>
</dbReference>
<reference evidence="5 6" key="1">
    <citation type="submission" date="2018-12" db="EMBL/GenBank/DDBJ databases">
        <authorList>
            <consortium name="Pathogen Informatics"/>
        </authorList>
    </citation>
    <scope>NUCLEOTIDE SEQUENCE [LARGE SCALE GENOMIC DNA]</scope>
    <source>
        <strain evidence="5 6">NCTC934</strain>
    </source>
</reference>
<dbReference type="SUPFAM" id="SSF53807">
    <property type="entry name" value="Helical backbone' metal receptor"/>
    <property type="match status" value="1"/>
</dbReference>
<accession>A0ABY6TFJ9</accession>
<evidence type="ECO:0000313" key="6">
    <source>
        <dbReference type="Proteomes" id="UP000280707"/>
    </source>
</evidence>
<sequence length="340" mass="36354">MHVQLTTIASKRTLEGMHTSLRATTALLAASGLLFTAACSSDSGSGSDSDSGSDSGEKKLSIVASTSIWADVAQAVVDTASGIDIEVDPIVEGNDTDPHHFEPTAADIAKANDADMLVVNGGGYDAWIYQAVSDQDNIISALPLTDHGKLDEDPDVMTIDAAKATAKDDPDKVTNIEGNEHIWYDPAALEEVAGSIADQINEKYSDAGATTEKIDSHVDQLRDKLKELPDGLNYAQTEPIADYLMKYTDAKDVTPEGFRKATISEGEPATADVAAFIKAIDDGEVDLLIFNPQTETDTASRIKSAAEDNDVDIVEIGETPPDGKKFWEYYDEVTSKLGKH</sequence>
<keyword evidence="2" id="KW-0813">Transport</keyword>